<evidence type="ECO:0000259" key="2">
    <source>
        <dbReference type="Pfam" id="PF07734"/>
    </source>
</evidence>
<dbReference type="AlphaFoldDB" id="A0A251TNU9"/>
<dbReference type="NCBIfam" id="TIGR01640">
    <property type="entry name" value="F_box_assoc_1"/>
    <property type="match status" value="1"/>
</dbReference>
<reference evidence="4" key="2">
    <citation type="submission" date="2017-02" db="EMBL/GenBank/DDBJ databases">
        <title>Sunflower complete genome.</title>
        <authorList>
            <person name="Langlade N."/>
            <person name="Munos S."/>
        </authorList>
    </citation>
    <scope>NUCLEOTIDE SEQUENCE [LARGE SCALE GENOMIC DNA]</scope>
    <source>
        <tissue evidence="4">Leaves</tissue>
    </source>
</reference>
<evidence type="ECO:0000313" key="5">
    <source>
        <dbReference type="Proteomes" id="UP000215914"/>
    </source>
</evidence>
<dbReference type="PANTHER" id="PTHR31672">
    <property type="entry name" value="BNACNNG10540D PROTEIN"/>
    <property type="match status" value="1"/>
</dbReference>
<dbReference type="Pfam" id="PF00646">
    <property type="entry name" value="F-box"/>
    <property type="match status" value="1"/>
</dbReference>
<dbReference type="InterPro" id="IPR036047">
    <property type="entry name" value="F-box-like_dom_sf"/>
</dbReference>
<feature type="domain" description="F-box associated beta-propeller type 1" evidence="2">
    <location>
        <begin position="106"/>
        <end position="295"/>
    </location>
</feature>
<organism evidence="4 5">
    <name type="scientific">Helianthus annuus</name>
    <name type="common">Common sunflower</name>
    <dbReference type="NCBI Taxonomy" id="4232"/>
    <lineage>
        <taxon>Eukaryota</taxon>
        <taxon>Viridiplantae</taxon>
        <taxon>Streptophyta</taxon>
        <taxon>Embryophyta</taxon>
        <taxon>Tracheophyta</taxon>
        <taxon>Spermatophyta</taxon>
        <taxon>Magnoliopsida</taxon>
        <taxon>eudicotyledons</taxon>
        <taxon>Gunneridae</taxon>
        <taxon>Pentapetalae</taxon>
        <taxon>asterids</taxon>
        <taxon>campanulids</taxon>
        <taxon>Asterales</taxon>
        <taxon>Asteraceae</taxon>
        <taxon>Asteroideae</taxon>
        <taxon>Heliantheae alliance</taxon>
        <taxon>Heliantheae</taxon>
        <taxon>Helianthus</taxon>
    </lineage>
</organism>
<reference evidence="3" key="3">
    <citation type="submission" date="2020-06" db="EMBL/GenBank/DDBJ databases">
        <title>Helianthus annuus Genome sequencing and assembly Release 2.</title>
        <authorList>
            <person name="Gouzy J."/>
            <person name="Langlade N."/>
            <person name="Munos S."/>
        </authorList>
    </citation>
    <scope>NUCLEOTIDE SEQUENCE</scope>
    <source>
        <tissue evidence="3">Leaves</tissue>
    </source>
</reference>
<dbReference type="Gramene" id="mRNA:HanXRQr2_Chr10g0460651">
    <property type="protein sequence ID" value="CDS:HanXRQr2_Chr10g0460651.1"/>
    <property type="gene ID" value="HanXRQr2_Chr10g0460651"/>
</dbReference>
<dbReference type="SUPFAM" id="SSF81383">
    <property type="entry name" value="F-box domain"/>
    <property type="match status" value="1"/>
</dbReference>
<proteinExistence type="predicted"/>
<feature type="domain" description="F-box" evidence="1">
    <location>
        <begin position="6"/>
        <end position="43"/>
    </location>
</feature>
<keyword evidence="5" id="KW-1185">Reference proteome</keyword>
<dbReference type="EMBL" id="CM007899">
    <property type="protein sequence ID" value="OTG12798.1"/>
    <property type="molecule type" value="Genomic_DNA"/>
</dbReference>
<protein>
    <submittedName>
        <fullName evidence="3 4">F-box domain-containing protein</fullName>
    </submittedName>
</protein>
<dbReference type="OMA" id="ERANNWK"/>
<dbReference type="EMBL" id="MNCJ02000325">
    <property type="protein sequence ID" value="KAF5788137.1"/>
    <property type="molecule type" value="Genomic_DNA"/>
</dbReference>
<dbReference type="InterPro" id="IPR017451">
    <property type="entry name" value="F-box-assoc_interact_dom"/>
</dbReference>
<evidence type="ECO:0000313" key="4">
    <source>
        <dbReference type="EMBL" id="OTG12798.1"/>
    </source>
</evidence>
<sequence length="396" mass="45741">MSDDVSNDLMVDIFERLPLKSIIRFRSLSKYWHSRIASPEFIRNHSLRCSKNPPKLLIKHHTYCGNLEFKDIYTLHPLDQLPLDSSSGYIRIPGVEFPHGTKKVIGSCNGILCLRDNGSYISLWNLSIRRELIVPRVPRLNLSSMALGFGFDPITDDYNLVAICYNKYESDGINAFVYSLKTDSWRATPSPSTWLKDVKSNACFFNGILHWVVDGYLTEPSPEERKHPIPFIFTFDLNTHVCGHILLPRPWRVKQLTTINGCLVAVSFERANNWKIRVMKEYCNIESWSVLFEFQADAFDVIRVFQAVINGDIVAYYNGSSVYNLQTRLLMKLLKFGPYCFNLKMETYAESLELLDKERATTCGETIFSWTKEDDHKRICLSQGLDDECLFLNYTF</sequence>
<dbReference type="PANTHER" id="PTHR31672:SF6">
    <property type="entry name" value="F-BOX DOMAIN-CONTAINING PROTEIN"/>
    <property type="match status" value="1"/>
</dbReference>
<dbReference type="InterPro" id="IPR001810">
    <property type="entry name" value="F-box_dom"/>
</dbReference>
<evidence type="ECO:0000259" key="1">
    <source>
        <dbReference type="Pfam" id="PF00646"/>
    </source>
</evidence>
<dbReference type="Proteomes" id="UP000215914">
    <property type="component" value="Chromosome 10"/>
</dbReference>
<name>A0A251TNU9_HELAN</name>
<dbReference type="InterPro" id="IPR050796">
    <property type="entry name" value="SCF_F-box_component"/>
</dbReference>
<accession>A0A251TNU9</accession>
<dbReference type="FunCoup" id="A0A251TNU9">
    <property type="interactions" value="461"/>
</dbReference>
<gene>
    <name evidence="4" type="ORF">HannXRQ_Chr10g0313631</name>
    <name evidence="3" type="ORF">HanXRQr2_Chr10g0460651</name>
</gene>
<dbReference type="Pfam" id="PF07734">
    <property type="entry name" value="FBA_1"/>
    <property type="match status" value="1"/>
</dbReference>
<reference evidence="3 5" key="1">
    <citation type="journal article" date="2017" name="Nature">
        <title>The sunflower genome provides insights into oil metabolism, flowering and Asterid evolution.</title>
        <authorList>
            <person name="Badouin H."/>
            <person name="Gouzy J."/>
            <person name="Grassa C.J."/>
            <person name="Murat F."/>
            <person name="Staton S.E."/>
            <person name="Cottret L."/>
            <person name="Lelandais-Briere C."/>
            <person name="Owens G.L."/>
            <person name="Carrere S."/>
            <person name="Mayjonade B."/>
            <person name="Legrand L."/>
            <person name="Gill N."/>
            <person name="Kane N.C."/>
            <person name="Bowers J.E."/>
            <person name="Hubner S."/>
            <person name="Bellec A."/>
            <person name="Berard A."/>
            <person name="Berges H."/>
            <person name="Blanchet N."/>
            <person name="Boniface M.C."/>
            <person name="Brunel D."/>
            <person name="Catrice O."/>
            <person name="Chaidir N."/>
            <person name="Claudel C."/>
            <person name="Donnadieu C."/>
            <person name="Faraut T."/>
            <person name="Fievet G."/>
            <person name="Helmstetter N."/>
            <person name="King M."/>
            <person name="Knapp S.J."/>
            <person name="Lai Z."/>
            <person name="Le Paslier M.C."/>
            <person name="Lippi Y."/>
            <person name="Lorenzon L."/>
            <person name="Mandel J.R."/>
            <person name="Marage G."/>
            <person name="Marchand G."/>
            <person name="Marquand E."/>
            <person name="Bret-Mestries E."/>
            <person name="Morien E."/>
            <person name="Nambeesan S."/>
            <person name="Nguyen T."/>
            <person name="Pegot-Espagnet P."/>
            <person name="Pouilly N."/>
            <person name="Raftis F."/>
            <person name="Sallet E."/>
            <person name="Schiex T."/>
            <person name="Thomas J."/>
            <person name="Vandecasteele C."/>
            <person name="Vares D."/>
            <person name="Vear F."/>
            <person name="Vautrin S."/>
            <person name="Crespi M."/>
            <person name="Mangin B."/>
            <person name="Burke J.M."/>
            <person name="Salse J."/>
            <person name="Munos S."/>
            <person name="Vincourt P."/>
            <person name="Rieseberg L.H."/>
            <person name="Langlade N.B."/>
        </authorList>
    </citation>
    <scope>NUCLEOTIDE SEQUENCE [LARGE SCALE GENOMIC DNA]</scope>
    <source>
        <strain evidence="5">cv. SF193</strain>
        <tissue evidence="3">Leaves</tissue>
    </source>
</reference>
<dbReference type="OrthoDB" id="5314306at2759"/>
<dbReference type="InParanoid" id="A0A251TNU9"/>
<evidence type="ECO:0000313" key="3">
    <source>
        <dbReference type="EMBL" id="KAF5788137.1"/>
    </source>
</evidence>
<dbReference type="InterPro" id="IPR006527">
    <property type="entry name" value="F-box-assoc_dom_typ1"/>
</dbReference>